<accession>A0A9D2EZA8</accession>
<sequence length="89" mass="9765">MGLHCADCVYSSFSLNEEAGLYQGSCSRGYTLANPHADGLEGHFAERPEELVPTVDPFGNEYLRTSNVCERFSLPHARGGAPTHEREAH</sequence>
<dbReference type="EMBL" id="DXBM01000050">
    <property type="protein sequence ID" value="HIZ46518.1"/>
    <property type="molecule type" value="Genomic_DNA"/>
</dbReference>
<reference evidence="1" key="2">
    <citation type="submission" date="2021-04" db="EMBL/GenBank/DDBJ databases">
        <authorList>
            <person name="Gilroy R."/>
        </authorList>
    </citation>
    <scope>NUCLEOTIDE SEQUENCE</scope>
    <source>
        <strain evidence="1">ChiHjej12B11-14209</strain>
    </source>
</reference>
<dbReference type="AlphaFoldDB" id="A0A9D2EZA8"/>
<organism evidence="1 2">
    <name type="scientific">Candidatus Olsenella pullistercoris</name>
    <dbReference type="NCBI Taxonomy" id="2838712"/>
    <lineage>
        <taxon>Bacteria</taxon>
        <taxon>Bacillati</taxon>
        <taxon>Actinomycetota</taxon>
        <taxon>Coriobacteriia</taxon>
        <taxon>Coriobacteriales</taxon>
        <taxon>Atopobiaceae</taxon>
        <taxon>Olsenella</taxon>
    </lineage>
</organism>
<reference evidence="1" key="1">
    <citation type="journal article" date="2021" name="PeerJ">
        <title>Extensive microbial diversity within the chicken gut microbiome revealed by metagenomics and culture.</title>
        <authorList>
            <person name="Gilroy R."/>
            <person name="Ravi A."/>
            <person name="Getino M."/>
            <person name="Pursley I."/>
            <person name="Horton D.L."/>
            <person name="Alikhan N.F."/>
            <person name="Baker D."/>
            <person name="Gharbi K."/>
            <person name="Hall N."/>
            <person name="Watson M."/>
            <person name="Adriaenssens E.M."/>
            <person name="Foster-Nyarko E."/>
            <person name="Jarju S."/>
            <person name="Secka A."/>
            <person name="Antonio M."/>
            <person name="Oren A."/>
            <person name="Chaudhuri R.R."/>
            <person name="La Ragione R."/>
            <person name="Hildebrand F."/>
            <person name="Pallen M.J."/>
        </authorList>
    </citation>
    <scope>NUCLEOTIDE SEQUENCE</scope>
    <source>
        <strain evidence="1">ChiHjej12B11-14209</strain>
    </source>
</reference>
<gene>
    <name evidence="1" type="ORF">IAA19_05810</name>
</gene>
<evidence type="ECO:0000313" key="1">
    <source>
        <dbReference type="EMBL" id="HIZ46518.1"/>
    </source>
</evidence>
<evidence type="ECO:0000313" key="2">
    <source>
        <dbReference type="Proteomes" id="UP000824062"/>
    </source>
</evidence>
<comment type="caution">
    <text evidence="1">The sequence shown here is derived from an EMBL/GenBank/DDBJ whole genome shotgun (WGS) entry which is preliminary data.</text>
</comment>
<dbReference type="Proteomes" id="UP000824062">
    <property type="component" value="Unassembled WGS sequence"/>
</dbReference>
<name>A0A9D2EZA8_9ACTN</name>
<proteinExistence type="predicted"/>
<protein>
    <submittedName>
        <fullName evidence="1">Uncharacterized protein</fullName>
    </submittedName>
</protein>